<evidence type="ECO:0000256" key="1">
    <source>
        <dbReference type="ARBA" id="ARBA00006964"/>
    </source>
</evidence>
<protein>
    <recommendedName>
        <fullName evidence="2 4">GTP cyclohydrolase 1 type 2 homolog</fullName>
    </recommendedName>
</protein>
<dbReference type="InterPro" id="IPR036069">
    <property type="entry name" value="DUF34/NIF3_sf"/>
</dbReference>
<comment type="caution">
    <text evidence="5">The sequence shown here is derived from an EMBL/GenBank/DDBJ whole genome shotgun (WGS) entry which is preliminary data.</text>
</comment>
<dbReference type="PIRSF" id="PIRSF037489">
    <property type="entry name" value="UCP037489_NIF3_YqfO"/>
    <property type="match status" value="1"/>
</dbReference>
<evidence type="ECO:0000256" key="4">
    <source>
        <dbReference type="PIRNR" id="PIRNR037489"/>
    </source>
</evidence>
<dbReference type="NCBIfam" id="TIGR00486">
    <property type="entry name" value="YbgI_SA1388"/>
    <property type="match status" value="1"/>
</dbReference>
<dbReference type="Gene3D" id="3.40.1390.30">
    <property type="entry name" value="NIF3 (NGG1p interacting factor 3)-like"/>
    <property type="match status" value="1"/>
</dbReference>
<dbReference type="Gene3D" id="3.30.70.120">
    <property type="match status" value="1"/>
</dbReference>
<keyword evidence="3 4" id="KW-0479">Metal-binding</keyword>
<evidence type="ECO:0000313" key="6">
    <source>
        <dbReference type="Proteomes" id="UP001312865"/>
    </source>
</evidence>
<name>A0ABU8H929_9BACI</name>
<comment type="similarity">
    <text evidence="1 4">Belongs to the GTP cyclohydrolase I type 2/NIF3 family.</text>
</comment>
<dbReference type="Proteomes" id="UP001312865">
    <property type="component" value="Unassembled WGS sequence"/>
</dbReference>
<dbReference type="InterPro" id="IPR015867">
    <property type="entry name" value="N-reg_PII/ATP_PRibTrfase_C"/>
</dbReference>
<evidence type="ECO:0000313" key="5">
    <source>
        <dbReference type="EMBL" id="MEI5905815.1"/>
    </source>
</evidence>
<dbReference type="Pfam" id="PF01784">
    <property type="entry name" value="DUF34_NIF3"/>
    <property type="match status" value="1"/>
</dbReference>
<dbReference type="RefSeq" id="WP_336585219.1">
    <property type="nucleotide sequence ID" value="NZ_JBBAXC010000001.1"/>
</dbReference>
<dbReference type="InterPro" id="IPR017221">
    <property type="entry name" value="DUF34/NIF3_bac"/>
</dbReference>
<gene>
    <name evidence="5" type="ORF">WAK64_01880</name>
</gene>
<keyword evidence="6" id="KW-1185">Reference proteome</keyword>
<evidence type="ECO:0000256" key="3">
    <source>
        <dbReference type="ARBA" id="ARBA00022723"/>
    </source>
</evidence>
<reference evidence="5 6" key="1">
    <citation type="journal article" date="2018" name="J. Microbiol.">
        <title>Bacillus spongiae sp. nov., isolated from sponge of Jeju Island.</title>
        <authorList>
            <person name="Lee G.E."/>
            <person name="Im W.T."/>
            <person name="Park J.S."/>
        </authorList>
    </citation>
    <scope>NUCLEOTIDE SEQUENCE [LARGE SCALE GENOMIC DNA]</scope>
    <source>
        <strain evidence="5 6">135PIL107-10</strain>
    </source>
</reference>
<organism evidence="5 6">
    <name type="scientific">Bacillus spongiae</name>
    <dbReference type="NCBI Taxonomy" id="2683610"/>
    <lineage>
        <taxon>Bacteria</taxon>
        <taxon>Bacillati</taxon>
        <taxon>Bacillota</taxon>
        <taxon>Bacilli</taxon>
        <taxon>Bacillales</taxon>
        <taxon>Bacillaceae</taxon>
        <taxon>Bacillus</taxon>
    </lineage>
</organism>
<dbReference type="PANTHER" id="PTHR13799">
    <property type="entry name" value="NGG1 INTERACTING FACTOR 3"/>
    <property type="match status" value="1"/>
</dbReference>
<evidence type="ECO:0000256" key="2">
    <source>
        <dbReference type="ARBA" id="ARBA00022112"/>
    </source>
</evidence>
<accession>A0ABU8H929</accession>
<dbReference type="EMBL" id="JBBAXC010000001">
    <property type="protein sequence ID" value="MEI5905815.1"/>
    <property type="molecule type" value="Genomic_DNA"/>
</dbReference>
<sequence>MKQANGFEIIQLFEQFSPRKYAVEGDSVGLQIGTLNKKVNKVIVTLDVLDEVVDEAIREKADLIIAHHPPIYRPLKNLVTDSGKGSKFEKLIKHDIAVYVAHTNLDVAPGGVNDLLVDALQLENAKVLVPTVHEELLKLVVYVPTEYEEAVRRALGDAGAGYIGNYSHCSYTSSGEGRFLPLSGSTPFVGTHGEVEQVEEVRIETIVTSSNQKSVIRAMKAAHPYEEPAYDLFSLQNEGNTLGLGRIGVLNETMSLKDFALYVKEKLEVDGVRVVGNLGDKVKKVAVLGGDGNKYIHSAKFKGADVFLTGDLYFHTAHDAMELGLNVVDPGHHVEKVMIKGVAKELKKRVESAKIQVDVIPSTINTNPFTLI</sequence>
<dbReference type="InterPro" id="IPR002678">
    <property type="entry name" value="DUF34/NIF3"/>
</dbReference>
<dbReference type="PANTHER" id="PTHR13799:SF14">
    <property type="entry name" value="GTP CYCLOHYDROLASE 1 TYPE 2 HOMOLOG"/>
    <property type="match status" value="1"/>
</dbReference>
<proteinExistence type="inferred from homology"/>
<dbReference type="SUPFAM" id="SSF102705">
    <property type="entry name" value="NIF3 (NGG1p interacting factor 3)-like"/>
    <property type="match status" value="1"/>
</dbReference>